<dbReference type="InterPro" id="IPR019786">
    <property type="entry name" value="Zinc_finger_PHD-type_CS"/>
</dbReference>
<protein>
    <recommendedName>
        <fullName evidence="5">SP-RING-type domain-containing protein</fullName>
    </recommendedName>
</protein>
<dbReference type="SMART" id="SM00249">
    <property type="entry name" value="PHD"/>
    <property type="match status" value="1"/>
</dbReference>
<dbReference type="PANTHER" id="PTHR10782:SF42">
    <property type="entry name" value="E3 SUMO-PROTEIN LIGASE SIZ2"/>
    <property type="match status" value="1"/>
</dbReference>
<dbReference type="InterPro" id="IPR004181">
    <property type="entry name" value="Znf_MIZ"/>
</dbReference>
<dbReference type="Pfam" id="PF02891">
    <property type="entry name" value="zf-MIZ"/>
    <property type="match status" value="1"/>
</dbReference>
<dbReference type="InterPro" id="IPR013083">
    <property type="entry name" value="Znf_RING/FYVE/PHD"/>
</dbReference>
<keyword evidence="7" id="KW-1185">Reference proteome</keyword>
<evidence type="ECO:0000256" key="2">
    <source>
        <dbReference type="ARBA" id="ARBA00022771"/>
    </source>
</evidence>
<dbReference type="GO" id="GO:0008270">
    <property type="term" value="F:zinc ion binding"/>
    <property type="evidence" value="ECO:0007669"/>
    <property type="project" value="UniProtKB-KW"/>
</dbReference>
<dbReference type="Proteomes" id="UP000636800">
    <property type="component" value="Chromosome 1"/>
</dbReference>
<dbReference type="GO" id="GO:0016925">
    <property type="term" value="P:protein sumoylation"/>
    <property type="evidence" value="ECO:0007669"/>
    <property type="project" value="TreeGrafter"/>
</dbReference>
<evidence type="ECO:0000259" key="5">
    <source>
        <dbReference type="PROSITE" id="PS51044"/>
    </source>
</evidence>
<feature type="domain" description="SP-RING-type" evidence="5">
    <location>
        <begin position="319"/>
        <end position="433"/>
    </location>
</feature>
<keyword evidence="3" id="KW-0862">Zinc</keyword>
<keyword evidence="1" id="KW-0479">Metal-binding</keyword>
<evidence type="ECO:0000256" key="3">
    <source>
        <dbReference type="ARBA" id="ARBA00022833"/>
    </source>
</evidence>
<evidence type="ECO:0000313" key="6">
    <source>
        <dbReference type="EMBL" id="KAG0498917.1"/>
    </source>
</evidence>
<evidence type="ECO:0000313" key="7">
    <source>
        <dbReference type="Proteomes" id="UP000636800"/>
    </source>
</evidence>
<name>A0A835S8P6_VANPL</name>
<dbReference type="CDD" id="cd15570">
    <property type="entry name" value="PHD_Bye1p_SIZ1_like"/>
    <property type="match status" value="1"/>
</dbReference>
<gene>
    <name evidence="6" type="ORF">HPP92_003608</name>
</gene>
<organism evidence="6 7">
    <name type="scientific">Vanilla planifolia</name>
    <name type="common">Vanilla</name>
    <dbReference type="NCBI Taxonomy" id="51239"/>
    <lineage>
        <taxon>Eukaryota</taxon>
        <taxon>Viridiplantae</taxon>
        <taxon>Streptophyta</taxon>
        <taxon>Embryophyta</taxon>
        <taxon>Tracheophyta</taxon>
        <taxon>Spermatophyta</taxon>
        <taxon>Magnoliopsida</taxon>
        <taxon>Liliopsida</taxon>
        <taxon>Asparagales</taxon>
        <taxon>Orchidaceae</taxon>
        <taxon>Vanilloideae</taxon>
        <taxon>Vanilleae</taxon>
        <taxon>Vanilla</taxon>
    </lineage>
</organism>
<dbReference type="GO" id="GO:0000785">
    <property type="term" value="C:chromatin"/>
    <property type="evidence" value="ECO:0007669"/>
    <property type="project" value="TreeGrafter"/>
</dbReference>
<evidence type="ECO:0000256" key="1">
    <source>
        <dbReference type="ARBA" id="ARBA00022723"/>
    </source>
</evidence>
<dbReference type="PROSITE" id="PS51044">
    <property type="entry name" value="ZF_SP_RING"/>
    <property type="match status" value="1"/>
</dbReference>
<dbReference type="InterPro" id="IPR001965">
    <property type="entry name" value="Znf_PHD"/>
</dbReference>
<keyword evidence="2 4" id="KW-0863">Zinc-finger</keyword>
<dbReference type="PANTHER" id="PTHR10782">
    <property type="entry name" value="ZINC FINGER MIZ DOMAIN-CONTAINING PROTEIN"/>
    <property type="match status" value="1"/>
</dbReference>
<comment type="caution">
    <text evidence="6">The sequence shown here is derived from an EMBL/GenBank/DDBJ whole genome shotgun (WGS) entry which is preliminary data.</text>
</comment>
<dbReference type="AlphaFoldDB" id="A0A835S8P6"/>
<sequence length="706" mass="79100">MDVVKDARDLVDRIATLLSDQNVSESHVLSRRSLIGIKEIVKIIDDTYRKIQGSGATLLASRSMISSDFNFVKPKAEVGDACQLALKVRCPCGSSLVTDSMIKCEDGKCQVWQHLGCVMLPQKPLESGQLERPPIFYCELCRLSRADPFCVAVRHPVLPLKLTNYRVAERTEVNVEKTFTLSRADKELLQRTDYDLQVWCILLNDEVYFRMHWPLHSKLKVNGFEIKTTNRDGSLFLGINSRDDGQSLKTYAVEGINKIFLSGSDDRVFCCGIRLVRRQTVEQILSMIPRESEGESLKDSLARVHRCILGGKTTENSDSDSDIEVVADSVTVSLRDPMSGSRIRIAGRFKGCVHMRCFDLETFIIVNQRSRKVLFLEAPFVISLTISTLVFFISRNFFHPSFSVAVPTCLKNYSLESILIDPYFNRITSLMQHCGEDVNEVELRPDGCWRAKTQGECNYNDLCGWHFPDGSLCGQTCGETSTSEMSMQLKQVGSSEGFTRLKFDLRRKNNGMWEIGKMDQSPSSGNNVQQESESNCQKIMHVRSNVTGSGSYRALEDISVNGTKLFDFPSNACNEIVSINETFGQRFPSEDGPILAQPRDENVIVISDSDEEDKGLNVAVPNPCLTAMNLLTSNPSISGDLKLPNYGTFTSDFVNRTNDLGSPLWEMQLNPEDLQFLHSDISISDALVDAPGPGRHCHNRCLQNHD</sequence>
<dbReference type="OrthoDB" id="1739076at2759"/>
<dbReference type="PROSITE" id="PS01359">
    <property type="entry name" value="ZF_PHD_1"/>
    <property type="match status" value="1"/>
</dbReference>
<reference evidence="6 7" key="1">
    <citation type="journal article" date="2020" name="Nat. Food">
        <title>A phased Vanilla planifolia genome enables genetic improvement of flavour and production.</title>
        <authorList>
            <person name="Hasing T."/>
            <person name="Tang H."/>
            <person name="Brym M."/>
            <person name="Khazi F."/>
            <person name="Huang T."/>
            <person name="Chambers A.H."/>
        </authorList>
    </citation>
    <scope>NUCLEOTIDE SEQUENCE [LARGE SCALE GENOMIC DNA]</scope>
    <source>
        <tissue evidence="6">Leaf</tissue>
    </source>
</reference>
<dbReference type="InterPro" id="IPR011011">
    <property type="entry name" value="Znf_FYVE_PHD"/>
</dbReference>
<accession>A0A835S8P6</accession>
<evidence type="ECO:0000256" key="4">
    <source>
        <dbReference type="PROSITE-ProRule" id="PRU00452"/>
    </source>
</evidence>
<dbReference type="Gene3D" id="3.30.40.10">
    <property type="entry name" value="Zinc/RING finger domain, C3HC4 (zinc finger)"/>
    <property type="match status" value="2"/>
</dbReference>
<dbReference type="SUPFAM" id="SSF57903">
    <property type="entry name" value="FYVE/PHD zinc finger"/>
    <property type="match status" value="1"/>
</dbReference>
<dbReference type="EMBL" id="JADCNL010000001">
    <property type="protein sequence ID" value="KAG0498917.1"/>
    <property type="molecule type" value="Genomic_DNA"/>
</dbReference>
<dbReference type="GO" id="GO:0061665">
    <property type="term" value="F:SUMO ligase activity"/>
    <property type="evidence" value="ECO:0007669"/>
    <property type="project" value="TreeGrafter"/>
</dbReference>
<proteinExistence type="predicted"/>